<protein>
    <submittedName>
        <fullName evidence="1">Uncharacterized protein</fullName>
    </submittedName>
</protein>
<proteinExistence type="predicted"/>
<reference evidence="1" key="1">
    <citation type="submission" date="2020-11" db="EMBL/GenBank/DDBJ databases">
        <authorList>
            <person name="Tran Van P."/>
        </authorList>
    </citation>
    <scope>NUCLEOTIDE SEQUENCE</scope>
</reference>
<dbReference type="AlphaFoldDB" id="A0A7R9MTP2"/>
<feature type="non-terminal residue" evidence="1">
    <location>
        <position position="89"/>
    </location>
</feature>
<name>A0A7R9MTP2_9ACAR</name>
<dbReference type="Proteomes" id="UP000728032">
    <property type="component" value="Unassembled WGS sequence"/>
</dbReference>
<evidence type="ECO:0000313" key="2">
    <source>
        <dbReference type="Proteomes" id="UP000728032"/>
    </source>
</evidence>
<sequence length="89" mass="10477">FCEESRDSDKIEVELVRVGTIKVDVSHCSREFFRNRRVWLVAYKIPKDSSSREDDIKASIIRLFKAPTPDIVKKRMNTTTSTQKYPIWN</sequence>
<dbReference type="EMBL" id="OC961623">
    <property type="protein sequence ID" value="CAD7665517.1"/>
    <property type="molecule type" value="Genomic_DNA"/>
</dbReference>
<dbReference type="EMBL" id="CAJPVJ010046798">
    <property type="protein sequence ID" value="CAG2182653.1"/>
    <property type="molecule type" value="Genomic_DNA"/>
</dbReference>
<gene>
    <name evidence="1" type="ORF">ONB1V03_LOCUS22074</name>
</gene>
<keyword evidence="2" id="KW-1185">Reference proteome</keyword>
<evidence type="ECO:0000313" key="1">
    <source>
        <dbReference type="EMBL" id="CAD7665517.1"/>
    </source>
</evidence>
<organism evidence="1">
    <name type="scientific">Oppiella nova</name>
    <dbReference type="NCBI Taxonomy" id="334625"/>
    <lineage>
        <taxon>Eukaryota</taxon>
        <taxon>Metazoa</taxon>
        <taxon>Ecdysozoa</taxon>
        <taxon>Arthropoda</taxon>
        <taxon>Chelicerata</taxon>
        <taxon>Arachnida</taxon>
        <taxon>Acari</taxon>
        <taxon>Acariformes</taxon>
        <taxon>Sarcoptiformes</taxon>
        <taxon>Oribatida</taxon>
        <taxon>Brachypylina</taxon>
        <taxon>Oppioidea</taxon>
        <taxon>Oppiidae</taxon>
        <taxon>Oppiella</taxon>
    </lineage>
</organism>
<accession>A0A7R9MTP2</accession>